<feature type="transmembrane region" description="Helical" evidence="5">
    <location>
        <begin position="316"/>
        <end position="338"/>
    </location>
</feature>
<dbReference type="GO" id="GO:0048038">
    <property type="term" value="F:quinone binding"/>
    <property type="evidence" value="ECO:0007669"/>
    <property type="project" value="UniProtKB-KW"/>
</dbReference>
<sequence>MESVLALDNFWLALLLKLAGCVVFFLTIPLVAGYQEHKVMAFMQNRLGPMEAGPFGALQLVADGIKFIQKEDIRPATADKWVFNLAPGVVLIPTLLMIVVIPLSPGGFAEALDIGIFFALAVSSVSVVGVMMAAWGSASKYSLIGGLREAAQLIAYEIPLFLAAAAIVMQAGTMSMVGIVEAQANYTAFGIPVPYAVPQVIGLFVFSCAVLAELNRPPFDMPIADSEVIAGHMTEYSGLRFAFFLLTEFAGMVVFSAFIVVMYLGGWYIWPGIPMPDNALLANLLGTVVTLGKILLLVGVMTWLRSTFPRLREDQLQKFAWTVMIPLAILQIVVVAIFKVVA</sequence>
<dbReference type="KEGG" id="euz:DVS28_a4536"/>
<dbReference type="GO" id="GO:0016655">
    <property type="term" value="F:oxidoreductase activity, acting on NAD(P)H, quinone or similar compound as acceptor"/>
    <property type="evidence" value="ECO:0007669"/>
    <property type="project" value="UniProtKB-UniRule"/>
</dbReference>
<feature type="transmembrane region" description="Helical" evidence="5">
    <location>
        <begin position="192"/>
        <end position="212"/>
    </location>
</feature>
<comment type="catalytic activity">
    <reaction evidence="5">
        <text>a quinone + NADH + 5 H(+)(in) = a quinol + NAD(+) + 4 H(+)(out)</text>
        <dbReference type="Rhea" id="RHEA:57888"/>
        <dbReference type="ChEBI" id="CHEBI:15378"/>
        <dbReference type="ChEBI" id="CHEBI:24646"/>
        <dbReference type="ChEBI" id="CHEBI:57540"/>
        <dbReference type="ChEBI" id="CHEBI:57945"/>
        <dbReference type="ChEBI" id="CHEBI:132124"/>
    </reaction>
</comment>
<comment type="similarity">
    <text evidence="5 6">Belongs to the complex I subunit 1 family.</text>
</comment>
<dbReference type="GO" id="GO:0005886">
    <property type="term" value="C:plasma membrane"/>
    <property type="evidence" value="ECO:0007669"/>
    <property type="project" value="UniProtKB-SubCell"/>
</dbReference>
<dbReference type="GO" id="GO:0003954">
    <property type="term" value="F:NADH dehydrogenase activity"/>
    <property type="evidence" value="ECO:0007669"/>
    <property type="project" value="TreeGrafter"/>
</dbReference>
<dbReference type="PANTHER" id="PTHR11432:SF3">
    <property type="entry name" value="NADH-UBIQUINONE OXIDOREDUCTASE CHAIN 1"/>
    <property type="match status" value="1"/>
</dbReference>
<evidence type="ECO:0000313" key="7">
    <source>
        <dbReference type="EMBL" id="AXV09197.1"/>
    </source>
</evidence>
<reference evidence="7 8" key="1">
    <citation type="submission" date="2018-09" db="EMBL/GenBank/DDBJ databases">
        <title>Complete genome sequence of Euzebya sp. DY32-46 isolated from seawater of Pacific Ocean.</title>
        <authorList>
            <person name="Xu L."/>
            <person name="Wu Y.-H."/>
            <person name="Xu X.-W."/>
        </authorList>
    </citation>
    <scope>NUCLEOTIDE SEQUENCE [LARGE SCALE GENOMIC DNA]</scope>
    <source>
        <strain evidence="7 8">DY32-46</strain>
    </source>
</reference>
<dbReference type="HAMAP" id="MF_01350">
    <property type="entry name" value="NDH1_NuoH"/>
    <property type="match status" value="1"/>
</dbReference>
<keyword evidence="5 7" id="KW-0830">Ubiquinone</keyword>
<feature type="transmembrane region" description="Helical" evidence="5">
    <location>
        <begin position="114"/>
        <end position="137"/>
    </location>
</feature>
<keyword evidence="5" id="KW-1278">Translocase</keyword>
<evidence type="ECO:0000256" key="5">
    <source>
        <dbReference type="HAMAP-Rule" id="MF_01350"/>
    </source>
</evidence>
<feature type="transmembrane region" description="Helical" evidence="5">
    <location>
        <begin position="282"/>
        <end position="304"/>
    </location>
</feature>
<dbReference type="EC" id="7.1.1.-" evidence="5"/>
<keyword evidence="5 6" id="KW-0520">NAD</keyword>
<evidence type="ECO:0000256" key="1">
    <source>
        <dbReference type="ARBA" id="ARBA00004141"/>
    </source>
</evidence>
<evidence type="ECO:0000256" key="6">
    <source>
        <dbReference type="RuleBase" id="RU000471"/>
    </source>
</evidence>
<dbReference type="Proteomes" id="UP000264006">
    <property type="component" value="Chromosome"/>
</dbReference>
<accession>A0A346Y400</accession>
<comment type="function">
    <text evidence="5">NDH-1 shuttles electrons from NADH, via FMN and iron-sulfur (Fe-S) centers, to quinones in the respiratory chain. The immediate electron acceptor for the enzyme in this species is believed to be ubiquinone. Couples the redox reaction to proton translocation (for every two electrons transferred, four hydrogen ions are translocated across the cytoplasmic membrane), and thus conserves the redox energy in a proton gradient. This subunit may bind ubiquinone.</text>
</comment>
<gene>
    <name evidence="5" type="primary">nuoH</name>
    <name evidence="7" type="ORF">DVS28_a4536</name>
</gene>
<dbReference type="AlphaFoldDB" id="A0A346Y400"/>
<protein>
    <recommendedName>
        <fullName evidence="5">NADH-quinone oxidoreductase subunit H</fullName>
        <ecNumber evidence="5">7.1.1.-</ecNumber>
    </recommendedName>
    <alternativeName>
        <fullName evidence="5">NADH dehydrogenase I subunit H</fullName>
    </alternativeName>
    <alternativeName>
        <fullName evidence="5">NDH-1 subunit H</fullName>
    </alternativeName>
</protein>
<proteinExistence type="inferred from homology"/>
<feature type="transmembrane region" description="Helical" evidence="5">
    <location>
        <begin position="158"/>
        <end position="180"/>
    </location>
</feature>
<dbReference type="GO" id="GO:0009060">
    <property type="term" value="P:aerobic respiration"/>
    <property type="evidence" value="ECO:0007669"/>
    <property type="project" value="TreeGrafter"/>
</dbReference>
<keyword evidence="5" id="KW-0874">Quinone</keyword>
<dbReference type="OrthoDB" id="9803734at2"/>
<evidence type="ECO:0000256" key="4">
    <source>
        <dbReference type="ARBA" id="ARBA00023136"/>
    </source>
</evidence>
<keyword evidence="8" id="KW-1185">Reference proteome</keyword>
<dbReference type="RefSeq" id="WP_114593417.1">
    <property type="nucleotide sequence ID" value="NZ_CP031165.1"/>
</dbReference>
<dbReference type="PANTHER" id="PTHR11432">
    <property type="entry name" value="NADH DEHYDROGENASE SUBUNIT 1"/>
    <property type="match status" value="1"/>
</dbReference>
<evidence type="ECO:0000256" key="3">
    <source>
        <dbReference type="ARBA" id="ARBA00022989"/>
    </source>
</evidence>
<dbReference type="EMBL" id="CP031165">
    <property type="protein sequence ID" value="AXV09197.1"/>
    <property type="molecule type" value="Genomic_DNA"/>
</dbReference>
<dbReference type="Pfam" id="PF00146">
    <property type="entry name" value="NADHdh"/>
    <property type="match status" value="1"/>
</dbReference>
<name>A0A346Y400_9ACTN</name>
<evidence type="ECO:0000313" key="8">
    <source>
        <dbReference type="Proteomes" id="UP000264006"/>
    </source>
</evidence>
<keyword evidence="2 5" id="KW-0812">Transmembrane</keyword>
<comment type="subcellular location">
    <subcellularLocation>
        <location evidence="5 6">Cell membrane</location>
        <topology evidence="5 6">Multi-pass membrane protein</topology>
    </subcellularLocation>
    <subcellularLocation>
        <location evidence="1">Membrane</location>
        <topology evidence="1">Multi-pass membrane protein</topology>
    </subcellularLocation>
</comment>
<feature type="transmembrane region" description="Helical" evidence="5">
    <location>
        <begin position="12"/>
        <end position="34"/>
    </location>
</feature>
<feature type="transmembrane region" description="Helical" evidence="5">
    <location>
        <begin position="241"/>
        <end position="270"/>
    </location>
</feature>
<evidence type="ECO:0000256" key="2">
    <source>
        <dbReference type="ARBA" id="ARBA00022692"/>
    </source>
</evidence>
<comment type="subunit">
    <text evidence="5">NDH-1 is composed of 14 different subunits. Subunits NuoA, H, J, K, L, M, N constitute the membrane sector of the complex.</text>
</comment>
<organism evidence="7 8">
    <name type="scientific">Euzebya pacifica</name>
    <dbReference type="NCBI Taxonomy" id="1608957"/>
    <lineage>
        <taxon>Bacteria</taxon>
        <taxon>Bacillati</taxon>
        <taxon>Actinomycetota</taxon>
        <taxon>Nitriliruptoria</taxon>
        <taxon>Euzebyales</taxon>
    </lineage>
</organism>
<keyword evidence="4 5" id="KW-0472">Membrane</keyword>
<feature type="transmembrane region" description="Helical" evidence="5">
    <location>
        <begin position="81"/>
        <end position="102"/>
    </location>
</feature>
<keyword evidence="3 5" id="KW-1133">Transmembrane helix</keyword>
<keyword evidence="5" id="KW-1003">Cell membrane</keyword>
<dbReference type="InterPro" id="IPR001694">
    <property type="entry name" value="NADH_UbQ_OxRdtase_su1/FPO"/>
</dbReference>